<feature type="compositionally biased region" description="Low complexity" evidence="5">
    <location>
        <begin position="477"/>
        <end position="490"/>
    </location>
</feature>
<dbReference type="InterPro" id="IPR036388">
    <property type="entry name" value="WH-like_DNA-bd_sf"/>
</dbReference>
<dbReference type="EMBL" id="KV750739">
    <property type="protein sequence ID" value="OCL03430.1"/>
    <property type="molecule type" value="Genomic_DNA"/>
</dbReference>
<evidence type="ECO:0000256" key="4">
    <source>
        <dbReference type="RuleBase" id="RU004020"/>
    </source>
</evidence>
<dbReference type="SMART" id="SM00415">
    <property type="entry name" value="HSF"/>
    <property type="match status" value="1"/>
</dbReference>
<reference evidence="7 8" key="1">
    <citation type="journal article" date="2016" name="Nat. Commun.">
        <title>Ectomycorrhizal ecology is imprinted in the genome of the dominant symbiotic fungus Cenococcum geophilum.</title>
        <authorList>
            <consortium name="DOE Joint Genome Institute"/>
            <person name="Peter M."/>
            <person name="Kohler A."/>
            <person name="Ohm R.A."/>
            <person name="Kuo A."/>
            <person name="Krutzmann J."/>
            <person name="Morin E."/>
            <person name="Arend M."/>
            <person name="Barry K.W."/>
            <person name="Binder M."/>
            <person name="Choi C."/>
            <person name="Clum A."/>
            <person name="Copeland A."/>
            <person name="Grisel N."/>
            <person name="Haridas S."/>
            <person name="Kipfer T."/>
            <person name="LaButti K."/>
            <person name="Lindquist E."/>
            <person name="Lipzen A."/>
            <person name="Maire R."/>
            <person name="Meier B."/>
            <person name="Mihaltcheva S."/>
            <person name="Molinier V."/>
            <person name="Murat C."/>
            <person name="Poggeler S."/>
            <person name="Quandt C.A."/>
            <person name="Sperisen C."/>
            <person name="Tritt A."/>
            <person name="Tisserant E."/>
            <person name="Crous P.W."/>
            <person name="Henrissat B."/>
            <person name="Nehls U."/>
            <person name="Egli S."/>
            <person name="Spatafora J.W."/>
            <person name="Grigoriev I.V."/>
            <person name="Martin F.M."/>
        </authorList>
    </citation>
    <scope>NUCLEOTIDE SEQUENCE [LARGE SCALE GENOMIC DNA]</scope>
    <source>
        <strain evidence="7 8">CBS 207.34</strain>
    </source>
</reference>
<name>A0A8E2ERC8_9PEZI</name>
<dbReference type="PRINTS" id="PR00056">
    <property type="entry name" value="HSFDOMAIN"/>
</dbReference>
<evidence type="ECO:0000256" key="3">
    <source>
        <dbReference type="ARBA" id="ARBA00023242"/>
    </source>
</evidence>
<feature type="compositionally biased region" description="Polar residues" evidence="5">
    <location>
        <begin position="401"/>
        <end position="410"/>
    </location>
</feature>
<evidence type="ECO:0000313" key="8">
    <source>
        <dbReference type="Proteomes" id="UP000250140"/>
    </source>
</evidence>
<feature type="region of interest" description="Disordered" evidence="5">
    <location>
        <begin position="559"/>
        <end position="587"/>
    </location>
</feature>
<dbReference type="SUPFAM" id="SSF46785">
    <property type="entry name" value="Winged helix' DNA-binding domain"/>
    <property type="match status" value="1"/>
</dbReference>
<keyword evidence="3" id="KW-0539">Nucleus</keyword>
<comment type="subcellular location">
    <subcellularLocation>
        <location evidence="1">Nucleus</location>
    </subcellularLocation>
</comment>
<protein>
    <recommendedName>
        <fullName evidence="6">HSF-type DNA-binding domain-containing protein</fullName>
    </recommendedName>
</protein>
<feature type="compositionally biased region" description="Basic and acidic residues" evidence="5">
    <location>
        <begin position="423"/>
        <end position="438"/>
    </location>
</feature>
<evidence type="ECO:0000256" key="1">
    <source>
        <dbReference type="ARBA" id="ARBA00004123"/>
    </source>
</evidence>
<dbReference type="Proteomes" id="UP000250140">
    <property type="component" value="Unassembled WGS sequence"/>
</dbReference>
<dbReference type="InterPro" id="IPR036390">
    <property type="entry name" value="WH_DNA-bd_sf"/>
</dbReference>
<evidence type="ECO:0000313" key="7">
    <source>
        <dbReference type="EMBL" id="OCL03430.1"/>
    </source>
</evidence>
<organism evidence="7 8">
    <name type="scientific">Glonium stellatum</name>
    <dbReference type="NCBI Taxonomy" id="574774"/>
    <lineage>
        <taxon>Eukaryota</taxon>
        <taxon>Fungi</taxon>
        <taxon>Dikarya</taxon>
        <taxon>Ascomycota</taxon>
        <taxon>Pezizomycotina</taxon>
        <taxon>Dothideomycetes</taxon>
        <taxon>Pleosporomycetidae</taxon>
        <taxon>Gloniales</taxon>
        <taxon>Gloniaceae</taxon>
        <taxon>Glonium</taxon>
    </lineage>
</organism>
<feature type="region of interest" description="Disordered" evidence="5">
    <location>
        <begin position="504"/>
        <end position="535"/>
    </location>
</feature>
<feature type="compositionally biased region" description="Polar residues" evidence="5">
    <location>
        <begin position="69"/>
        <end position="85"/>
    </location>
</feature>
<evidence type="ECO:0000259" key="6">
    <source>
        <dbReference type="PROSITE" id="PS00434"/>
    </source>
</evidence>
<feature type="compositionally biased region" description="Low complexity" evidence="5">
    <location>
        <begin position="25"/>
        <end position="40"/>
    </location>
</feature>
<feature type="compositionally biased region" description="Low complexity" evidence="5">
    <location>
        <begin position="365"/>
        <end position="380"/>
    </location>
</feature>
<accession>A0A8E2ERC8</accession>
<dbReference type="GO" id="GO:0005634">
    <property type="term" value="C:nucleus"/>
    <property type="evidence" value="ECO:0007669"/>
    <property type="project" value="UniProtKB-SubCell"/>
</dbReference>
<sequence>MASTADSIRRSPFSADPHGSAMHKSIPILPSSSGSSSLTPPRDPMDITPSTMPSMGPPVLSSPVGDRNGVNQTSGGESDSATNGNSVPAIGAAAAAQQPKVVQTAFIHKLYNMLEDQSIQHLISWSNTNESFVMSPSSEFSKVLSSYFKHTNISSFVRQLNMYGFHKVSDVFHTSSPDSPLWEFKHGNGSFKRGDLVGLREIKRRASRHALIHRDSFSAGPKVPTGPPPAGAPVEPMPDPIESRLNMLEHNVYDMHTRMARSEDSYAYLNQKCQMLMEGLMRCHQWNHELTNCIMALVPDPDNQVHKDVAAMQRDISRQNEMLRGLEDPQEPLSARQSYFMQIDNAPPLSPRQMPQDDQRRGSLANSNNNSNSARQSAASFRPPVPAHLAISPRRYGSIGTGNYSPSSARTPVHQHQQHQQHQQKEEQHWRYCGDVGRRQVQRRAAPAPASTSKHQQAPAAASRHGLCGRRGGAWGSEQQAASSKQQTAAGTGEWWERRGTGWHATTASPSGRSWCWTSRPAWQTDKPGRKAGCGRPEVGWGKRELQEKCGVKRPRCSRQGFQVGPNVKTPPARNSQARNPKARPWPKALSLSLSLSVCPKSWTRARSIFPATRDPRPV</sequence>
<dbReference type="Gene3D" id="1.10.10.10">
    <property type="entry name" value="Winged helix-like DNA-binding domain superfamily/Winged helix DNA-binding domain"/>
    <property type="match status" value="1"/>
</dbReference>
<dbReference type="PANTHER" id="PTHR10015">
    <property type="entry name" value="HEAT SHOCK TRANSCRIPTION FACTOR"/>
    <property type="match status" value="1"/>
</dbReference>
<keyword evidence="2" id="KW-0238">DNA-binding</keyword>
<feature type="domain" description="HSF-type DNA-binding" evidence="6">
    <location>
        <begin position="144"/>
        <end position="168"/>
    </location>
</feature>
<dbReference type="GO" id="GO:0003700">
    <property type="term" value="F:DNA-binding transcription factor activity"/>
    <property type="evidence" value="ECO:0007669"/>
    <property type="project" value="InterPro"/>
</dbReference>
<dbReference type="GO" id="GO:0043565">
    <property type="term" value="F:sequence-specific DNA binding"/>
    <property type="evidence" value="ECO:0007669"/>
    <property type="project" value="InterPro"/>
</dbReference>
<gene>
    <name evidence="7" type="ORF">AOQ84DRAFT_392273</name>
</gene>
<comment type="similarity">
    <text evidence="4">Belongs to the HSF family.</text>
</comment>
<keyword evidence="8" id="KW-1185">Reference proteome</keyword>
<dbReference type="AlphaFoldDB" id="A0A8E2ERC8"/>
<dbReference type="FunFam" id="1.10.10.10:FF:000229">
    <property type="entry name" value="HSF-type DNA-binding domain protein"/>
    <property type="match status" value="1"/>
</dbReference>
<feature type="region of interest" description="Disordered" evidence="5">
    <location>
        <begin position="345"/>
        <end position="492"/>
    </location>
</feature>
<dbReference type="Pfam" id="PF00447">
    <property type="entry name" value="HSF_DNA-bind"/>
    <property type="match status" value="1"/>
</dbReference>
<dbReference type="OrthoDB" id="60033at2759"/>
<dbReference type="InterPro" id="IPR000232">
    <property type="entry name" value="HSF_DNA-bd"/>
</dbReference>
<evidence type="ECO:0000256" key="5">
    <source>
        <dbReference type="SAM" id="MobiDB-lite"/>
    </source>
</evidence>
<feature type="region of interest" description="Disordered" evidence="5">
    <location>
        <begin position="1"/>
        <end position="85"/>
    </location>
</feature>
<dbReference type="PROSITE" id="PS00434">
    <property type="entry name" value="HSF_DOMAIN"/>
    <property type="match status" value="1"/>
</dbReference>
<evidence type="ECO:0000256" key="2">
    <source>
        <dbReference type="ARBA" id="ARBA00023125"/>
    </source>
</evidence>
<proteinExistence type="inferred from homology"/>
<dbReference type="PANTHER" id="PTHR10015:SF396">
    <property type="entry name" value="FLOCCULATION SUPPRESSION PROTEIN"/>
    <property type="match status" value="1"/>
</dbReference>